<reference evidence="1 2" key="1">
    <citation type="submission" date="2018-11" db="EMBL/GenBank/DDBJ databases">
        <authorList>
            <consortium name="Pathogen Informatics"/>
        </authorList>
    </citation>
    <scope>NUCLEOTIDE SEQUENCE [LARGE SCALE GENOMIC DNA]</scope>
</reference>
<dbReference type="OrthoDB" id="5841793at2759"/>
<dbReference type="Proteomes" id="UP000270924">
    <property type="component" value="Unassembled WGS sequence"/>
</dbReference>
<evidence type="ECO:0000313" key="2">
    <source>
        <dbReference type="Proteomes" id="UP000270924"/>
    </source>
</evidence>
<proteinExistence type="predicted"/>
<accession>A0A3P7EIQ5</accession>
<protein>
    <submittedName>
        <fullName evidence="1">Uncharacterized protein</fullName>
    </submittedName>
</protein>
<keyword evidence="2" id="KW-1185">Reference proteome</keyword>
<evidence type="ECO:0000313" key="1">
    <source>
        <dbReference type="EMBL" id="VDM22771.1"/>
    </source>
</evidence>
<dbReference type="OMA" id="MSHGKDS"/>
<gene>
    <name evidence="1" type="ORF">WBA_LOCUS12649</name>
</gene>
<name>A0A3P7EIQ5_WUCBA</name>
<dbReference type="AlphaFoldDB" id="A0A3P7EIQ5"/>
<dbReference type="EMBL" id="UYWW01012983">
    <property type="protein sequence ID" value="VDM22771.1"/>
    <property type="molecule type" value="Genomic_DNA"/>
</dbReference>
<organism evidence="1 2">
    <name type="scientific">Wuchereria bancrofti</name>
    <dbReference type="NCBI Taxonomy" id="6293"/>
    <lineage>
        <taxon>Eukaryota</taxon>
        <taxon>Metazoa</taxon>
        <taxon>Ecdysozoa</taxon>
        <taxon>Nematoda</taxon>
        <taxon>Chromadorea</taxon>
        <taxon>Rhabditida</taxon>
        <taxon>Spirurina</taxon>
        <taxon>Spiruromorpha</taxon>
        <taxon>Filarioidea</taxon>
        <taxon>Onchocercidae</taxon>
        <taxon>Wuchereria</taxon>
    </lineage>
</organism>
<sequence>MSHGKDSIVMQSLTDSKIDIENSEILDGIEEVDKNNSSISFHLCDSDPVYRAYFIHMNAGRLKLQLQLQ</sequence>
<dbReference type="InParanoid" id="A0A3P7EIQ5"/>